<keyword evidence="6" id="KW-0472">Membrane</keyword>
<evidence type="ECO:0000256" key="3">
    <source>
        <dbReference type="ARBA" id="ARBA00004370"/>
    </source>
</evidence>
<evidence type="ECO:0000256" key="5">
    <source>
        <dbReference type="ARBA" id="ARBA00023128"/>
    </source>
</evidence>
<gene>
    <name evidence="7" type="ORF">VTL71DRAFT_4863</name>
</gene>
<comment type="caution">
    <text evidence="7">The sequence shown here is derived from an EMBL/GenBank/DDBJ whole genome shotgun (WGS) entry which is preliminary data.</text>
</comment>
<comment type="subcellular location">
    <subcellularLocation>
        <location evidence="2">Endoplasmic reticulum</location>
    </subcellularLocation>
    <subcellularLocation>
        <location evidence="3">Membrane</location>
    </subcellularLocation>
    <subcellularLocation>
        <location evidence="1">Mitochondrion</location>
    </subcellularLocation>
</comment>
<evidence type="ECO:0000256" key="1">
    <source>
        <dbReference type="ARBA" id="ARBA00004173"/>
    </source>
</evidence>
<evidence type="ECO:0000313" key="8">
    <source>
        <dbReference type="Proteomes" id="UP001595075"/>
    </source>
</evidence>
<keyword evidence="4" id="KW-0256">Endoplasmic reticulum</keyword>
<dbReference type="PANTHER" id="PTHR48182">
    <property type="entry name" value="PROTEIN SERAC1"/>
    <property type="match status" value="1"/>
</dbReference>
<evidence type="ECO:0000313" key="7">
    <source>
        <dbReference type="EMBL" id="KAL2064369.1"/>
    </source>
</evidence>
<dbReference type="InterPro" id="IPR052374">
    <property type="entry name" value="SERAC1"/>
</dbReference>
<keyword evidence="5" id="KW-0496">Mitochondrion</keyword>
<dbReference type="EMBL" id="JAZHXI010000014">
    <property type="protein sequence ID" value="KAL2064369.1"/>
    <property type="molecule type" value="Genomic_DNA"/>
</dbReference>
<evidence type="ECO:0008006" key="9">
    <source>
        <dbReference type="Google" id="ProtNLM"/>
    </source>
</evidence>
<dbReference type="PANTHER" id="PTHR48182:SF2">
    <property type="entry name" value="PROTEIN SERAC1"/>
    <property type="match status" value="1"/>
</dbReference>
<evidence type="ECO:0000256" key="4">
    <source>
        <dbReference type="ARBA" id="ARBA00022824"/>
    </source>
</evidence>
<evidence type="ECO:0000256" key="2">
    <source>
        <dbReference type="ARBA" id="ARBA00004240"/>
    </source>
</evidence>
<dbReference type="Proteomes" id="UP001595075">
    <property type="component" value="Unassembled WGS sequence"/>
</dbReference>
<reference evidence="7 8" key="1">
    <citation type="journal article" date="2024" name="Commun. Biol.">
        <title>Comparative genomic analysis of thermophilic fungi reveals convergent evolutionary adaptations and gene losses.</title>
        <authorList>
            <person name="Steindorff A.S."/>
            <person name="Aguilar-Pontes M.V."/>
            <person name="Robinson A.J."/>
            <person name="Andreopoulos B."/>
            <person name="LaButti K."/>
            <person name="Kuo A."/>
            <person name="Mondo S."/>
            <person name="Riley R."/>
            <person name="Otillar R."/>
            <person name="Haridas S."/>
            <person name="Lipzen A."/>
            <person name="Grimwood J."/>
            <person name="Schmutz J."/>
            <person name="Clum A."/>
            <person name="Reid I.D."/>
            <person name="Moisan M.C."/>
            <person name="Butler G."/>
            <person name="Nguyen T.T.M."/>
            <person name="Dewar K."/>
            <person name="Conant G."/>
            <person name="Drula E."/>
            <person name="Henrissat B."/>
            <person name="Hansel C."/>
            <person name="Singer S."/>
            <person name="Hutchinson M.I."/>
            <person name="de Vries R.P."/>
            <person name="Natvig D.O."/>
            <person name="Powell A.J."/>
            <person name="Tsang A."/>
            <person name="Grigoriev I.V."/>
        </authorList>
    </citation>
    <scope>NUCLEOTIDE SEQUENCE [LARGE SCALE GENOMIC DNA]</scope>
    <source>
        <strain evidence="7 8">CBS 494.80</strain>
    </source>
</reference>
<accession>A0ABR4C4Y6</accession>
<proteinExistence type="predicted"/>
<organism evidence="7 8">
    <name type="scientific">Oculimacula yallundae</name>
    <dbReference type="NCBI Taxonomy" id="86028"/>
    <lineage>
        <taxon>Eukaryota</taxon>
        <taxon>Fungi</taxon>
        <taxon>Dikarya</taxon>
        <taxon>Ascomycota</taxon>
        <taxon>Pezizomycotina</taxon>
        <taxon>Leotiomycetes</taxon>
        <taxon>Helotiales</taxon>
        <taxon>Ploettnerulaceae</taxon>
        <taxon>Oculimacula</taxon>
    </lineage>
</organism>
<evidence type="ECO:0000256" key="6">
    <source>
        <dbReference type="ARBA" id="ARBA00023136"/>
    </source>
</evidence>
<sequence length="245" mass="27324">MATRPTANKKDNLRPHLQRLADSASSSHSSSARSSGSLGAGNAIIVPDVGCSYAQALAVINLIRTIAPHSKILYFEFAFRLQNEDAWTYLWNLGDALFKLIDTEMKQEGTTLIDEPSLVMFSYGLGGVVVKRALNSIHQSLAYRNHAKALKGIIFFSVPHPTTRHRERWPKLATMLRLLAPLTKKQLLDAEQYAATVSNEAMEFESACLEVPIFSIYETKPTKTRSWWTSKSLVILVCDTLMPIN</sequence>
<protein>
    <recommendedName>
        <fullName evidence="9">DUF676 domain-containing protein</fullName>
    </recommendedName>
</protein>
<name>A0ABR4C4Y6_9HELO</name>
<keyword evidence="8" id="KW-1185">Reference proteome</keyword>